<dbReference type="OrthoDB" id="3180855at2"/>
<dbReference type="SFLD" id="SFLDG01144">
    <property type="entry name" value="C2.B.4:_PGP_Like"/>
    <property type="match status" value="1"/>
</dbReference>
<dbReference type="Gene3D" id="3.40.50.1000">
    <property type="entry name" value="HAD superfamily/HAD-like"/>
    <property type="match status" value="1"/>
</dbReference>
<dbReference type="InterPro" id="IPR036412">
    <property type="entry name" value="HAD-like_sf"/>
</dbReference>
<dbReference type="InterPro" id="IPR023214">
    <property type="entry name" value="HAD_sf"/>
</dbReference>
<dbReference type="SFLD" id="SFLDG01140">
    <property type="entry name" value="C2.B:_Phosphomannomutase_and_P"/>
    <property type="match status" value="1"/>
</dbReference>
<dbReference type="PANTHER" id="PTHR10000:SF53">
    <property type="entry name" value="5-AMINO-6-(5-PHOSPHO-D-RIBITYLAMINO)URACIL PHOSPHATASE YBJI-RELATED"/>
    <property type="match status" value="1"/>
</dbReference>
<dbReference type="NCBIfam" id="TIGR00099">
    <property type="entry name" value="Cof-subfamily"/>
    <property type="match status" value="1"/>
</dbReference>
<dbReference type="SUPFAM" id="SSF56784">
    <property type="entry name" value="HAD-like"/>
    <property type="match status" value="1"/>
</dbReference>
<evidence type="ECO:0000313" key="4">
    <source>
        <dbReference type="Proteomes" id="UP000319411"/>
    </source>
</evidence>
<name>A0A518XAR0_9GAMM</name>
<dbReference type="AlphaFoldDB" id="A0A518XAR0"/>
<dbReference type="Proteomes" id="UP000319411">
    <property type="component" value="Chromosome"/>
</dbReference>
<dbReference type="SFLD" id="SFLDS00003">
    <property type="entry name" value="Haloacid_Dehalogenase"/>
    <property type="match status" value="1"/>
</dbReference>
<proteinExistence type="predicted"/>
<dbReference type="EMBL" id="CP032702">
    <property type="protein sequence ID" value="QDY41289.1"/>
    <property type="molecule type" value="Genomic_DNA"/>
</dbReference>
<dbReference type="RefSeq" id="WP_145887688.1">
    <property type="nucleotide sequence ID" value="NZ_CP032702.1"/>
</dbReference>
<dbReference type="InterPro" id="IPR000150">
    <property type="entry name" value="Cof"/>
</dbReference>
<organism evidence="3 4">
    <name type="scientific">Candidatus Pantoea soli</name>
    <dbReference type="NCBI Taxonomy" id="3098669"/>
    <lineage>
        <taxon>Bacteria</taxon>
        <taxon>Pseudomonadati</taxon>
        <taxon>Pseudomonadota</taxon>
        <taxon>Gammaproteobacteria</taxon>
        <taxon>Enterobacterales</taxon>
        <taxon>Erwiniaceae</taxon>
        <taxon>Pantoea</taxon>
    </lineage>
</organism>
<dbReference type="CDD" id="cd07518">
    <property type="entry name" value="HAD_YbiV-Like"/>
    <property type="match status" value="1"/>
</dbReference>
<evidence type="ECO:0000313" key="3">
    <source>
        <dbReference type="EMBL" id="QDY41289.1"/>
    </source>
</evidence>
<evidence type="ECO:0000256" key="1">
    <source>
        <dbReference type="ARBA" id="ARBA00022723"/>
    </source>
</evidence>
<gene>
    <name evidence="3" type="ORF">D8B20_04970</name>
</gene>
<dbReference type="Pfam" id="PF08282">
    <property type="entry name" value="Hydrolase_3"/>
    <property type="match status" value="1"/>
</dbReference>
<dbReference type="Gene3D" id="3.30.1240.10">
    <property type="match status" value="1"/>
</dbReference>
<protein>
    <submittedName>
        <fullName evidence="3">HAD family hydrolase</fullName>
    </submittedName>
</protein>
<keyword evidence="2 3" id="KW-0378">Hydrolase</keyword>
<accession>A0A518XAR0</accession>
<keyword evidence="1" id="KW-0479">Metal-binding</keyword>
<dbReference type="InterPro" id="IPR006379">
    <property type="entry name" value="HAD-SF_hydro_IIB"/>
</dbReference>
<dbReference type="NCBIfam" id="TIGR01484">
    <property type="entry name" value="HAD-SF-IIB"/>
    <property type="match status" value="1"/>
</dbReference>
<keyword evidence="4" id="KW-1185">Reference proteome</keyword>
<dbReference type="GO" id="GO:0005829">
    <property type="term" value="C:cytosol"/>
    <property type="evidence" value="ECO:0007669"/>
    <property type="project" value="TreeGrafter"/>
</dbReference>
<reference evidence="3 4" key="1">
    <citation type="submission" date="2018-10" db="EMBL/GenBank/DDBJ databases">
        <title>Genome Sequencing of Pantoea dispersa DSM 32899.</title>
        <authorList>
            <person name="Nawrath M."/>
            <person name="Ottenheim C."/>
            <person name="Wilm A."/>
            <person name="Zimmermann W."/>
            <person name="Wu J.C."/>
        </authorList>
    </citation>
    <scope>NUCLEOTIDE SEQUENCE [LARGE SCALE GENOMIC DNA]</scope>
    <source>
        <strain evidence="3 4">DSM 32899</strain>
    </source>
</reference>
<dbReference type="GO" id="GO:0016791">
    <property type="term" value="F:phosphatase activity"/>
    <property type="evidence" value="ECO:0007669"/>
    <property type="project" value="TreeGrafter"/>
</dbReference>
<sequence length="277" mass="31111">MTEVKMVAVDMDGTFLNDKKQYNRARFQTCYQEMKRRGIRFVVASGNQYYQLKSFFPEIAREIAFVAENGAWILDGEEELFCGEFSRQDVHAVLDTLRQGNYPNLRFLLCGRDSAYHFADADAQWLQKMQHYCHRLKAITRLEETGNDKLFKFALNLSDAYVDTLMADIARLHHGAAAATSSGHGSVDLIVPGLHKANGLRILQTRWGISSDNVLAFGDGGNDLEMLAQSHFSFAMQNAPERVRATARFIAPSNNEEGVLQVIEQMLAGTGPFAPQH</sequence>
<dbReference type="KEGG" id="pdis:D8B20_04970"/>
<evidence type="ECO:0000256" key="2">
    <source>
        <dbReference type="ARBA" id="ARBA00022801"/>
    </source>
</evidence>
<dbReference type="GO" id="GO:0000287">
    <property type="term" value="F:magnesium ion binding"/>
    <property type="evidence" value="ECO:0007669"/>
    <property type="project" value="TreeGrafter"/>
</dbReference>
<dbReference type="PANTHER" id="PTHR10000">
    <property type="entry name" value="PHOSPHOSERINE PHOSPHATASE"/>
    <property type="match status" value="1"/>
</dbReference>